<dbReference type="OrthoDB" id="9804960at2"/>
<organism evidence="3">
    <name type="scientific">Lentimicrobium saccharophilum</name>
    <dbReference type="NCBI Taxonomy" id="1678841"/>
    <lineage>
        <taxon>Bacteria</taxon>
        <taxon>Pseudomonadati</taxon>
        <taxon>Bacteroidota</taxon>
        <taxon>Bacteroidia</taxon>
        <taxon>Bacteroidales</taxon>
        <taxon>Lentimicrobiaceae</taxon>
        <taxon>Lentimicrobium</taxon>
    </lineage>
</organism>
<dbReference type="PIRSF" id="PIRSF000090">
    <property type="entry name" value="Beta-ETF"/>
    <property type="match status" value="1"/>
</dbReference>
<dbReference type="GO" id="GO:0009055">
    <property type="term" value="F:electron transfer activity"/>
    <property type="evidence" value="ECO:0007669"/>
    <property type="project" value="InterPro"/>
</dbReference>
<feature type="domain" description="Electron transfer flavoprotein alpha/beta-subunit N-terminal" evidence="2">
    <location>
        <begin position="26"/>
        <end position="214"/>
    </location>
</feature>
<sequence>MSFRIIVLAKQVPDTRNVGKDAMKADGTVNRAALPAIFNPEDLNALELALRIKDQRKDCEVIILTMGPFRAAEIIREAMYRGADRGYLITDRKFAGSDTLATSYAISLAVKKLEPYHLVISGRQAIDGDTAQVGPQTAEKLSLPQITYAEEITEVSEKHIVVKRRLERGVEVVKSPLPAAVTVHSSAPACRQRVAKLLMKYKHARTVTELQNETKDYTELYDQRPYLQIDEWTVDDLHADVTMLGLSGSPTKVKKIENVVFAHKDSKVLSASDEDINNLMKDLIDSHVIG</sequence>
<evidence type="ECO:0000259" key="2">
    <source>
        <dbReference type="SMART" id="SM00893"/>
    </source>
</evidence>
<dbReference type="Gene3D" id="3.40.50.620">
    <property type="entry name" value="HUPs"/>
    <property type="match status" value="1"/>
</dbReference>
<evidence type="ECO:0000313" key="4">
    <source>
        <dbReference type="Proteomes" id="UP000053091"/>
    </source>
</evidence>
<dbReference type="Proteomes" id="UP000053091">
    <property type="component" value="Unassembled WGS sequence"/>
</dbReference>
<proteinExistence type="predicted"/>
<dbReference type="AlphaFoldDB" id="A0A0S7C6I8"/>
<protein>
    <submittedName>
        <fullName evidence="3">Electron transfer flavoprotein beta subunit</fullName>
    </submittedName>
</protein>
<dbReference type="SMART" id="SM00893">
    <property type="entry name" value="ETF"/>
    <property type="match status" value="1"/>
</dbReference>
<dbReference type="SUPFAM" id="SSF52402">
    <property type="entry name" value="Adenine nucleotide alpha hydrolases-like"/>
    <property type="match status" value="1"/>
</dbReference>
<dbReference type="RefSeq" id="WP_062044014.1">
    <property type="nucleotide sequence ID" value="NZ_DF968183.1"/>
</dbReference>
<dbReference type="STRING" id="1678841.TBC1_12351"/>
<dbReference type="CDD" id="cd01714">
    <property type="entry name" value="ETF_beta"/>
    <property type="match status" value="1"/>
</dbReference>
<dbReference type="InterPro" id="IPR014729">
    <property type="entry name" value="Rossmann-like_a/b/a_fold"/>
</dbReference>
<dbReference type="PANTHER" id="PTHR21294">
    <property type="entry name" value="ELECTRON TRANSFER FLAVOPROTEIN BETA-SUBUNIT"/>
    <property type="match status" value="1"/>
</dbReference>
<dbReference type="PANTHER" id="PTHR21294:SF17">
    <property type="entry name" value="PROTEIN FIXA"/>
    <property type="match status" value="1"/>
</dbReference>
<reference evidence="3" key="1">
    <citation type="journal article" date="2015" name="Genome Announc.">
        <title>Draft Genome Sequence of Bacteroidales Strain TBC1, a Novel Isolate from a Methanogenic Wastewater Treatment System.</title>
        <authorList>
            <person name="Tourlousse D.M."/>
            <person name="Matsuura N."/>
            <person name="Sun L."/>
            <person name="Toyonaga M."/>
            <person name="Kuroda K."/>
            <person name="Ohashi A."/>
            <person name="Cruz R."/>
            <person name="Yamaguchi T."/>
            <person name="Sekiguchi Y."/>
        </authorList>
    </citation>
    <scope>NUCLEOTIDE SEQUENCE [LARGE SCALE GENOMIC DNA]</scope>
    <source>
        <strain evidence="3">TBC1</strain>
    </source>
</reference>
<keyword evidence="4" id="KW-1185">Reference proteome</keyword>
<name>A0A0S7C6I8_9BACT</name>
<dbReference type="InterPro" id="IPR014730">
    <property type="entry name" value="ETF_a/b_N"/>
</dbReference>
<gene>
    <name evidence="3" type="ORF">TBC1_12351</name>
</gene>
<dbReference type="Pfam" id="PF01012">
    <property type="entry name" value="ETF"/>
    <property type="match status" value="1"/>
</dbReference>
<accession>A0A0S7C6I8</accession>
<evidence type="ECO:0000313" key="3">
    <source>
        <dbReference type="EMBL" id="GAP44543.1"/>
    </source>
</evidence>
<dbReference type="InterPro" id="IPR012255">
    <property type="entry name" value="ETF_b"/>
</dbReference>
<keyword evidence="1" id="KW-0813">Transport</keyword>
<dbReference type="EMBL" id="DF968183">
    <property type="protein sequence ID" value="GAP44543.1"/>
    <property type="molecule type" value="Genomic_DNA"/>
</dbReference>
<dbReference type="PATRIC" id="fig|1678841.3.peg.3051"/>
<dbReference type="InterPro" id="IPR033948">
    <property type="entry name" value="ETF_beta_N"/>
</dbReference>
<keyword evidence="1" id="KW-0249">Electron transport</keyword>
<evidence type="ECO:0000256" key="1">
    <source>
        <dbReference type="ARBA" id="ARBA00022982"/>
    </source>
</evidence>